<evidence type="ECO:0000256" key="1">
    <source>
        <dbReference type="SAM" id="MobiDB-lite"/>
    </source>
</evidence>
<proteinExistence type="predicted"/>
<feature type="compositionally biased region" description="Polar residues" evidence="1">
    <location>
        <begin position="45"/>
        <end position="55"/>
    </location>
</feature>
<evidence type="ECO:0000313" key="3">
    <source>
        <dbReference type="Proteomes" id="UP000310334"/>
    </source>
</evidence>
<gene>
    <name evidence="2" type="ORF">E6W99_00080</name>
</gene>
<dbReference type="RefSeq" id="WP_136351040.1">
    <property type="nucleotide sequence ID" value="NZ_CP046266.1"/>
</dbReference>
<protein>
    <submittedName>
        <fullName evidence="2">Uncharacterized protein</fullName>
    </submittedName>
</protein>
<dbReference type="OrthoDB" id="2469080at2"/>
<organism evidence="2 3">
    <name type="scientific">Metabacillus sediminilitoris</name>
    <dbReference type="NCBI Taxonomy" id="2567941"/>
    <lineage>
        <taxon>Bacteria</taxon>
        <taxon>Bacillati</taxon>
        <taxon>Bacillota</taxon>
        <taxon>Bacilli</taxon>
        <taxon>Bacillales</taxon>
        <taxon>Bacillaceae</taxon>
        <taxon>Metabacillus</taxon>
    </lineage>
</organism>
<name>A0A4S4C4T2_9BACI</name>
<reference evidence="2 3" key="1">
    <citation type="submission" date="2019-04" db="EMBL/GenBank/DDBJ databases">
        <title>Bacillus sediminilitoris sp. nov., isolated from a tidal flat sediment on the East China Sea.</title>
        <authorList>
            <person name="Wei Y."/>
            <person name="Mao H."/>
            <person name="Fang J."/>
        </authorList>
    </citation>
    <scope>NUCLEOTIDE SEQUENCE [LARGE SCALE GENOMIC DNA]</scope>
    <source>
        <strain evidence="2 3">DSL-17</strain>
    </source>
</reference>
<dbReference type="AlphaFoldDB" id="A0A4S4C4T2"/>
<dbReference type="Proteomes" id="UP000310334">
    <property type="component" value="Unassembled WGS sequence"/>
</dbReference>
<evidence type="ECO:0000313" key="2">
    <source>
        <dbReference type="EMBL" id="THF82797.1"/>
    </source>
</evidence>
<comment type="caution">
    <text evidence="2">The sequence shown here is derived from an EMBL/GenBank/DDBJ whole genome shotgun (WGS) entry which is preliminary data.</text>
</comment>
<feature type="region of interest" description="Disordered" evidence="1">
    <location>
        <begin position="29"/>
        <end position="61"/>
    </location>
</feature>
<keyword evidence="3" id="KW-1185">Reference proteome</keyword>
<accession>A0A4S4C4T2</accession>
<dbReference type="EMBL" id="SSNT01000001">
    <property type="protein sequence ID" value="THF82797.1"/>
    <property type="molecule type" value="Genomic_DNA"/>
</dbReference>
<sequence>MDKHKIELPDFNELTDRIIAEPTSSPTLVIKTNLDQENNEKENPYATNRNSSTRFKNFFKD</sequence>